<reference evidence="2" key="1">
    <citation type="submission" date="2018-05" db="EMBL/GenBank/DDBJ databases">
        <authorList>
            <person name="Lanie J.A."/>
            <person name="Ng W.-L."/>
            <person name="Kazmierczak K.M."/>
            <person name="Andrzejewski T.M."/>
            <person name="Davidsen T.M."/>
            <person name="Wayne K.J."/>
            <person name="Tettelin H."/>
            <person name="Glass J.I."/>
            <person name="Rusch D."/>
            <person name="Podicherti R."/>
            <person name="Tsui H.-C.T."/>
            <person name="Winkler M.E."/>
        </authorList>
    </citation>
    <scope>NUCLEOTIDE SEQUENCE</scope>
</reference>
<keyword evidence="1" id="KW-0472">Membrane</keyword>
<organism evidence="2">
    <name type="scientific">marine metagenome</name>
    <dbReference type="NCBI Taxonomy" id="408172"/>
    <lineage>
        <taxon>unclassified sequences</taxon>
        <taxon>metagenomes</taxon>
        <taxon>ecological metagenomes</taxon>
    </lineage>
</organism>
<evidence type="ECO:0000256" key="1">
    <source>
        <dbReference type="SAM" id="Phobius"/>
    </source>
</evidence>
<keyword evidence="1" id="KW-0812">Transmembrane</keyword>
<keyword evidence="1" id="KW-1133">Transmembrane helix</keyword>
<feature type="transmembrane region" description="Helical" evidence="1">
    <location>
        <begin position="40"/>
        <end position="59"/>
    </location>
</feature>
<dbReference type="EMBL" id="UINC01050540">
    <property type="protein sequence ID" value="SVB63617.1"/>
    <property type="molecule type" value="Genomic_DNA"/>
</dbReference>
<dbReference type="AlphaFoldDB" id="A0A382FND0"/>
<feature type="transmembrane region" description="Helical" evidence="1">
    <location>
        <begin position="7"/>
        <end position="28"/>
    </location>
</feature>
<proteinExistence type="predicted"/>
<evidence type="ECO:0000313" key="2">
    <source>
        <dbReference type="EMBL" id="SVB63617.1"/>
    </source>
</evidence>
<protein>
    <submittedName>
        <fullName evidence="2">Uncharacterized protein</fullName>
    </submittedName>
</protein>
<gene>
    <name evidence="2" type="ORF">METZ01_LOCUS216471</name>
</gene>
<accession>A0A382FND0</accession>
<name>A0A382FND0_9ZZZZ</name>
<sequence>MSKWMKVLAVSSLFCTVIAIGIAIYASITASLGVEAGPQNYLDAWLTSAVLVSIDMMYIDYWKSFFKKS</sequence>